<dbReference type="EMBL" id="MXAL01000007">
    <property type="protein sequence ID" value="OWF32876.1"/>
    <property type="molecule type" value="Genomic_DNA"/>
</dbReference>
<dbReference type="RefSeq" id="WP_054643373.1">
    <property type="nucleotide sequence ID" value="NZ_LNUB01000005.1"/>
</dbReference>
<dbReference type="InterPro" id="IPR036388">
    <property type="entry name" value="WH-like_DNA-bd_sf"/>
</dbReference>
<keyword evidence="3" id="KW-0804">Transcription</keyword>
<feature type="domain" description="HTH arsR-type" evidence="4">
    <location>
        <begin position="4"/>
        <end position="99"/>
    </location>
</feature>
<keyword evidence="2" id="KW-0238">DNA-binding</keyword>
<evidence type="ECO:0000313" key="6">
    <source>
        <dbReference type="Proteomes" id="UP000196649"/>
    </source>
</evidence>
<dbReference type="Proteomes" id="UP000196649">
    <property type="component" value="Unassembled WGS sequence"/>
</dbReference>
<dbReference type="PRINTS" id="PR00778">
    <property type="entry name" value="HTHARSR"/>
</dbReference>
<accession>A0A210P8S3</accession>
<dbReference type="GO" id="GO:0003677">
    <property type="term" value="F:DNA binding"/>
    <property type="evidence" value="ECO:0007669"/>
    <property type="project" value="UniProtKB-KW"/>
</dbReference>
<dbReference type="PANTHER" id="PTHR33154">
    <property type="entry name" value="TRANSCRIPTIONAL REGULATOR, ARSR FAMILY"/>
    <property type="match status" value="1"/>
</dbReference>
<dbReference type="SMART" id="SM00418">
    <property type="entry name" value="HTH_ARSR"/>
    <property type="match status" value="1"/>
</dbReference>
<dbReference type="InterPro" id="IPR011991">
    <property type="entry name" value="ArsR-like_HTH"/>
</dbReference>
<dbReference type="CDD" id="cd00090">
    <property type="entry name" value="HTH_ARSR"/>
    <property type="match status" value="1"/>
</dbReference>
<sequence>MAEETMNLFRKGMPIFGIFQDENRQKIILLLCKNKELTVNQITEQINLSRPAVSHHLKLMLDAGVIAVNKVGKERLYHVSLDDTVQLLKDLTVSLENSISSK</sequence>
<dbReference type="AlphaFoldDB" id="A0A210P8S3"/>
<comment type="caution">
    <text evidence="5">The sequence shown here is derived from an EMBL/GenBank/DDBJ whole genome shotgun (WGS) entry which is preliminary data.</text>
</comment>
<dbReference type="GO" id="GO:0003700">
    <property type="term" value="F:DNA-binding transcription factor activity"/>
    <property type="evidence" value="ECO:0007669"/>
    <property type="project" value="InterPro"/>
</dbReference>
<dbReference type="PANTHER" id="PTHR33154:SF35">
    <property type="entry name" value="TRANSCRIPTIONAL REGULATOR, ARSR FAMILY"/>
    <property type="match status" value="1"/>
</dbReference>
<dbReference type="InterPro" id="IPR036390">
    <property type="entry name" value="WH_DNA-bd_sf"/>
</dbReference>
<dbReference type="SUPFAM" id="SSF46785">
    <property type="entry name" value="Winged helix' DNA-binding domain"/>
    <property type="match status" value="1"/>
</dbReference>
<evidence type="ECO:0000313" key="5">
    <source>
        <dbReference type="EMBL" id="OWF32876.1"/>
    </source>
</evidence>
<dbReference type="InterPro" id="IPR051081">
    <property type="entry name" value="HTH_MetalResp_TranReg"/>
</dbReference>
<dbReference type="PROSITE" id="PS50987">
    <property type="entry name" value="HTH_ARSR_2"/>
    <property type="match status" value="1"/>
</dbReference>
<dbReference type="NCBIfam" id="NF033788">
    <property type="entry name" value="HTH_metalloreg"/>
    <property type="match status" value="1"/>
</dbReference>
<dbReference type="Pfam" id="PF01022">
    <property type="entry name" value="HTH_5"/>
    <property type="match status" value="1"/>
</dbReference>
<organism evidence="5 6">
    <name type="scientific">Companilactobacillus kimchii</name>
    <dbReference type="NCBI Taxonomy" id="2801452"/>
    <lineage>
        <taxon>Bacteria</taxon>
        <taxon>Bacillati</taxon>
        <taxon>Bacillota</taxon>
        <taxon>Bacilli</taxon>
        <taxon>Lactobacillales</taxon>
        <taxon>Lactobacillaceae</taxon>
        <taxon>Companilactobacillus</taxon>
    </lineage>
</organism>
<evidence type="ECO:0000259" key="4">
    <source>
        <dbReference type="PROSITE" id="PS50987"/>
    </source>
</evidence>
<dbReference type="InterPro" id="IPR001845">
    <property type="entry name" value="HTH_ArsR_DNA-bd_dom"/>
</dbReference>
<evidence type="ECO:0000256" key="3">
    <source>
        <dbReference type="ARBA" id="ARBA00023163"/>
    </source>
</evidence>
<keyword evidence="1" id="KW-0805">Transcription regulation</keyword>
<dbReference type="Gene3D" id="1.10.10.10">
    <property type="entry name" value="Winged helix-like DNA-binding domain superfamily/Winged helix DNA-binding domain"/>
    <property type="match status" value="1"/>
</dbReference>
<proteinExistence type="predicted"/>
<reference evidence="5 6" key="1">
    <citation type="submission" date="2017-03" db="EMBL/GenBank/DDBJ databases">
        <title>Genome sequence of Lactobacillus kimchii KACC 12383.</title>
        <authorList>
            <person name="Chun J."/>
        </authorList>
    </citation>
    <scope>NUCLEOTIDE SEQUENCE [LARGE SCALE GENOMIC DNA]</scope>
    <source>
        <strain evidence="5 6">KACC 12383</strain>
    </source>
</reference>
<name>A0A210P8S3_9LACO</name>
<gene>
    <name evidence="5" type="ORF">LKACC12383_01749</name>
</gene>
<evidence type="ECO:0000256" key="1">
    <source>
        <dbReference type="ARBA" id="ARBA00023015"/>
    </source>
</evidence>
<protein>
    <submittedName>
        <fullName evidence="5">Putative HTH-type transcriptional regulator</fullName>
    </submittedName>
</protein>
<evidence type="ECO:0000256" key="2">
    <source>
        <dbReference type="ARBA" id="ARBA00023125"/>
    </source>
</evidence>